<accession>A0A174BUG9</accession>
<dbReference type="GeneID" id="93135933"/>
<protein>
    <submittedName>
        <fullName evidence="2">Uncharacterized protein</fullName>
    </submittedName>
</protein>
<dbReference type="Proteomes" id="UP000095380">
    <property type="component" value="Unassembled WGS sequence"/>
</dbReference>
<evidence type="ECO:0000313" key="1">
    <source>
        <dbReference type="EMBL" id="CUN13011.1"/>
    </source>
</evidence>
<evidence type="ECO:0000313" key="6">
    <source>
        <dbReference type="Proteomes" id="UP000095597"/>
    </source>
</evidence>
<gene>
    <name evidence="2" type="ORF">ERS852408_01344</name>
    <name evidence="1" type="ORF">ERS852573_02068</name>
    <name evidence="4" type="ORF">GT528_13215</name>
    <name evidence="3" type="ORF">GT565_10145</name>
</gene>
<evidence type="ECO:0000313" key="4">
    <source>
        <dbReference type="EMBL" id="MZK42618.1"/>
    </source>
</evidence>
<dbReference type="Proteomes" id="UP000472916">
    <property type="component" value="Unassembled WGS sequence"/>
</dbReference>
<name>A0A174BUG9_9FIRM</name>
<evidence type="ECO:0000313" key="8">
    <source>
        <dbReference type="Proteomes" id="UP000472916"/>
    </source>
</evidence>
<dbReference type="EMBL" id="WWSB01000012">
    <property type="protein sequence ID" value="MZK18471.1"/>
    <property type="molecule type" value="Genomic_DNA"/>
</dbReference>
<dbReference type="AlphaFoldDB" id="A0A174BUG9"/>
<reference evidence="7 8" key="2">
    <citation type="journal article" date="2019" name="Nat. Med.">
        <title>A library of human gut bacterial isolates paired with longitudinal multiomics data enables mechanistic microbiome research.</title>
        <authorList>
            <person name="Poyet M."/>
            <person name="Groussin M."/>
            <person name="Gibbons S.M."/>
            <person name="Avila-Pacheco J."/>
            <person name="Jiang X."/>
            <person name="Kearney S.M."/>
            <person name="Perrotta A.R."/>
            <person name="Berdy B."/>
            <person name="Zhao S."/>
            <person name="Lieberman T.D."/>
            <person name="Swanson P.K."/>
            <person name="Smith M."/>
            <person name="Roesemann S."/>
            <person name="Alexander J.E."/>
            <person name="Rich S.A."/>
            <person name="Livny J."/>
            <person name="Vlamakis H."/>
            <person name="Clish C."/>
            <person name="Bullock K."/>
            <person name="Deik A."/>
            <person name="Scott J."/>
            <person name="Pierce K.A."/>
            <person name="Xavier R.J."/>
            <person name="Alm E.J."/>
        </authorList>
    </citation>
    <scope>NUCLEOTIDE SEQUENCE [LARGE SCALE GENOMIC DNA]</scope>
    <source>
        <strain evidence="4 8">BIOML-A6</strain>
        <strain evidence="3 7">BIOML-A7</strain>
    </source>
</reference>
<dbReference type="EMBL" id="CYXO01000012">
    <property type="protein sequence ID" value="CUN13011.1"/>
    <property type="molecule type" value="Genomic_DNA"/>
</dbReference>
<proteinExistence type="predicted"/>
<organism evidence="2 5">
    <name type="scientific">Dorea longicatena</name>
    <dbReference type="NCBI Taxonomy" id="88431"/>
    <lineage>
        <taxon>Bacteria</taxon>
        <taxon>Bacillati</taxon>
        <taxon>Bacillota</taxon>
        <taxon>Clostridia</taxon>
        <taxon>Lachnospirales</taxon>
        <taxon>Lachnospiraceae</taxon>
        <taxon>Dorea</taxon>
    </lineage>
</organism>
<evidence type="ECO:0000313" key="7">
    <source>
        <dbReference type="Proteomes" id="UP000446719"/>
    </source>
</evidence>
<dbReference type="EMBL" id="WWSC01000019">
    <property type="protein sequence ID" value="MZK42618.1"/>
    <property type="molecule type" value="Genomic_DNA"/>
</dbReference>
<dbReference type="Proteomes" id="UP000446719">
    <property type="component" value="Unassembled WGS sequence"/>
</dbReference>
<evidence type="ECO:0000313" key="5">
    <source>
        <dbReference type="Proteomes" id="UP000095380"/>
    </source>
</evidence>
<reference evidence="5 6" key="1">
    <citation type="submission" date="2015-09" db="EMBL/GenBank/DDBJ databases">
        <authorList>
            <consortium name="Pathogen Informatics"/>
        </authorList>
    </citation>
    <scope>NUCLEOTIDE SEQUENCE [LARGE SCALE GENOMIC DNA]</scope>
    <source>
        <strain evidence="2 5">2789STDY5608851</strain>
        <strain evidence="1 6">2789STDY5834961</strain>
    </source>
</reference>
<evidence type="ECO:0000313" key="2">
    <source>
        <dbReference type="EMBL" id="CUO03310.1"/>
    </source>
</evidence>
<evidence type="ECO:0000313" key="3">
    <source>
        <dbReference type="EMBL" id="MZK18471.1"/>
    </source>
</evidence>
<sequence length="103" mass="12186">MSEFIKDIDKDLGTIISKKMHMQPVLAEKWSWKILNEYPEDLKNVIRKWAKDEQIPEIEYSRISLEMAMQGIGLDILEAVDLLYITSKDPLHGYEIFTRFARR</sequence>
<dbReference type="RefSeq" id="WP_006427428.1">
    <property type="nucleotide sequence ID" value="NZ_CAXVIO010000004.1"/>
</dbReference>
<dbReference type="EMBL" id="CYYM01000006">
    <property type="protein sequence ID" value="CUO03310.1"/>
    <property type="molecule type" value="Genomic_DNA"/>
</dbReference>
<dbReference type="Proteomes" id="UP000095597">
    <property type="component" value="Unassembled WGS sequence"/>
</dbReference>